<dbReference type="EMBL" id="JAKKPZ010000259">
    <property type="protein sequence ID" value="KAI1697623.1"/>
    <property type="molecule type" value="Genomic_DNA"/>
</dbReference>
<proteinExistence type="predicted"/>
<gene>
    <name evidence="2" type="ORF">DdX_18399</name>
</gene>
<organism evidence="2 3">
    <name type="scientific">Ditylenchus destructor</name>
    <dbReference type="NCBI Taxonomy" id="166010"/>
    <lineage>
        <taxon>Eukaryota</taxon>
        <taxon>Metazoa</taxon>
        <taxon>Ecdysozoa</taxon>
        <taxon>Nematoda</taxon>
        <taxon>Chromadorea</taxon>
        <taxon>Rhabditida</taxon>
        <taxon>Tylenchina</taxon>
        <taxon>Tylenchomorpha</taxon>
        <taxon>Sphaerularioidea</taxon>
        <taxon>Anguinidae</taxon>
        <taxon>Anguininae</taxon>
        <taxon>Ditylenchus</taxon>
    </lineage>
</organism>
<sequence>MLKKIDEASANSISSALGFFQPPPTNTSVSSCQYREVLTSNPVHNPADIGYVNHFKIYPGSNFVDLSKAYLYTEMKIEKKGKDGNWVNIAKGDNISIIQGIGVTFAKNIRVLINGREVSNYNGLLSYKNYLDYELSFSPEAKQNYLGVIGWQHSGTGVNPHNPADNGYVNRAKMFKESKVAQFYSKLNFELANQELWMVPNLEIEIEIHPHRLGGLEIDPKDADTSRSMNARKRTYVQKDS</sequence>
<protein>
    <submittedName>
        <fullName evidence="2">Uncharacterized protein</fullName>
    </submittedName>
</protein>
<feature type="region of interest" description="Disordered" evidence="1">
    <location>
        <begin position="215"/>
        <end position="241"/>
    </location>
</feature>
<dbReference type="Proteomes" id="UP001201812">
    <property type="component" value="Unassembled WGS sequence"/>
</dbReference>
<keyword evidence="3" id="KW-1185">Reference proteome</keyword>
<dbReference type="AlphaFoldDB" id="A0AAD4QUY3"/>
<feature type="compositionally biased region" description="Basic residues" evidence="1">
    <location>
        <begin position="230"/>
        <end position="241"/>
    </location>
</feature>
<evidence type="ECO:0000313" key="3">
    <source>
        <dbReference type="Proteomes" id="UP001201812"/>
    </source>
</evidence>
<evidence type="ECO:0000256" key="1">
    <source>
        <dbReference type="SAM" id="MobiDB-lite"/>
    </source>
</evidence>
<evidence type="ECO:0000313" key="2">
    <source>
        <dbReference type="EMBL" id="KAI1697623.1"/>
    </source>
</evidence>
<reference evidence="2" key="1">
    <citation type="submission" date="2022-01" db="EMBL/GenBank/DDBJ databases">
        <title>Genome Sequence Resource for Two Populations of Ditylenchus destructor, the Migratory Endoparasitic Phytonematode.</title>
        <authorList>
            <person name="Zhang H."/>
            <person name="Lin R."/>
            <person name="Xie B."/>
        </authorList>
    </citation>
    <scope>NUCLEOTIDE SEQUENCE</scope>
    <source>
        <strain evidence="2">BazhouSP</strain>
    </source>
</reference>
<dbReference type="PROSITE" id="PS51257">
    <property type="entry name" value="PROKAR_LIPOPROTEIN"/>
    <property type="match status" value="1"/>
</dbReference>
<accession>A0AAD4QUY3</accession>
<comment type="caution">
    <text evidence="2">The sequence shown here is derived from an EMBL/GenBank/DDBJ whole genome shotgun (WGS) entry which is preliminary data.</text>
</comment>
<name>A0AAD4QUY3_9BILA</name>